<sequence>MTIQVPPAADENVETFYAASQWQLMWSAFKKHRMAMVGSFVLLFIYLVTVAFSDLLSPYSIEGVHADYPYAPPQLIRFIDAEGRFHLRPFVYGWLVEEDPVTWEDIFVKDTEALYPIKLGVRGEQVKIWGTFKTDWHLFGVEEPGVMFLFGTDQLGRDLFTRTLHAGRISLSIGFIGVAISFVLGNLLGGISGFYGGPVDNIIQRIIEFFISIPTIPLWMALAAALPPEWPTIRVYLGITIILSFLGWTGLARVVRGKLLELREEDFVMAAKLVGETDLGIIRRHLLPSFLSYLIVSLTLSVPGMILGETALSFLGLGLRPPVVSWGVLLSTAQSFQTVALYPWLFIPAGFVIAVVLSFNFMGDGLRDAADPYSQGR</sequence>
<dbReference type="PANTHER" id="PTHR43839">
    <property type="entry name" value="OPPC IN A BINDING PROTEIN-DEPENDENT TRANSPORT SYSTEM"/>
    <property type="match status" value="1"/>
</dbReference>
<evidence type="ECO:0000256" key="4">
    <source>
        <dbReference type="ARBA" id="ARBA00023136"/>
    </source>
</evidence>
<dbReference type="Pfam" id="PF00528">
    <property type="entry name" value="BPD_transp_1"/>
    <property type="match status" value="1"/>
</dbReference>
<accession>A0A6B1DRN3</accession>
<feature type="transmembrane region" description="Helical" evidence="5">
    <location>
        <begin position="34"/>
        <end position="52"/>
    </location>
</feature>
<dbReference type="InterPro" id="IPR025966">
    <property type="entry name" value="OppC_N"/>
</dbReference>
<dbReference type="AlphaFoldDB" id="A0A6B1DRN3"/>
<reference evidence="7" key="1">
    <citation type="submission" date="2019-09" db="EMBL/GenBank/DDBJ databases">
        <title>Characterisation of the sponge microbiome using genome-centric metagenomics.</title>
        <authorList>
            <person name="Engelberts J.P."/>
            <person name="Robbins S.J."/>
            <person name="De Goeij J.M."/>
            <person name="Aranda M."/>
            <person name="Bell S.C."/>
            <person name="Webster N.S."/>
        </authorList>
    </citation>
    <scope>NUCLEOTIDE SEQUENCE</scope>
    <source>
        <strain evidence="7">SB0662_bin_9</strain>
    </source>
</reference>
<keyword evidence="5" id="KW-0813">Transport</keyword>
<keyword evidence="4 5" id="KW-0472">Membrane</keyword>
<evidence type="ECO:0000313" key="7">
    <source>
        <dbReference type="EMBL" id="MYD89841.1"/>
    </source>
</evidence>
<gene>
    <name evidence="7" type="ORF">F4Y08_05800</name>
</gene>
<keyword evidence="3 5" id="KW-1133">Transmembrane helix</keyword>
<dbReference type="GO" id="GO:0005886">
    <property type="term" value="C:plasma membrane"/>
    <property type="evidence" value="ECO:0007669"/>
    <property type="project" value="UniProtKB-SubCell"/>
</dbReference>
<dbReference type="InterPro" id="IPR035906">
    <property type="entry name" value="MetI-like_sf"/>
</dbReference>
<dbReference type="PROSITE" id="PS50928">
    <property type="entry name" value="ABC_TM1"/>
    <property type="match status" value="1"/>
</dbReference>
<comment type="similarity">
    <text evidence="5">Belongs to the binding-protein-dependent transport system permease family.</text>
</comment>
<dbReference type="Pfam" id="PF12911">
    <property type="entry name" value="OppC_N"/>
    <property type="match status" value="1"/>
</dbReference>
<feature type="transmembrane region" description="Helical" evidence="5">
    <location>
        <begin position="206"/>
        <end position="227"/>
    </location>
</feature>
<dbReference type="Gene3D" id="1.10.3720.10">
    <property type="entry name" value="MetI-like"/>
    <property type="match status" value="1"/>
</dbReference>
<evidence type="ECO:0000256" key="2">
    <source>
        <dbReference type="ARBA" id="ARBA00022692"/>
    </source>
</evidence>
<dbReference type="GO" id="GO:0055085">
    <property type="term" value="P:transmembrane transport"/>
    <property type="evidence" value="ECO:0007669"/>
    <property type="project" value="InterPro"/>
</dbReference>
<evidence type="ECO:0000256" key="3">
    <source>
        <dbReference type="ARBA" id="ARBA00022989"/>
    </source>
</evidence>
<feature type="transmembrane region" description="Helical" evidence="5">
    <location>
        <begin position="290"/>
        <end position="319"/>
    </location>
</feature>
<name>A0A6B1DRN3_9CHLR</name>
<evidence type="ECO:0000256" key="5">
    <source>
        <dbReference type="RuleBase" id="RU363032"/>
    </source>
</evidence>
<protein>
    <submittedName>
        <fullName evidence="7">ABC transporter permease</fullName>
    </submittedName>
</protein>
<dbReference type="CDD" id="cd06261">
    <property type="entry name" value="TM_PBP2"/>
    <property type="match status" value="1"/>
</dbReference>
<dbReference type="SUPFAM" id="SSF161098">
    <property type="entry name" value="MetI-like"/>
    <property type="match status" value="1"/>
</dbReference>
<proteinExistence type="inferred from homology"/>
<dbReference type="PANTHER" id="PTHR43839:SF3">
    <property type="entry name" value="OLIGOPEPTIDE ABC TRANSPORTER, PERMEASE PROTEIN"/>
    <property type="match status" value="1"/>
</dbReference>
<dbReference type="InterPro" id="IPR000515">
    <property type="entry name" value="MetI-like"/>
</dbReference>
<comment type="subcellular location">
    <subcellularLocation>
        <location evidence="5">Cell membrane</location>
        <topology evidence="5">Multi-pass membrane protein</topology>
    </subcellularLocation>
    <subcellularLocation>
        <location evidence="1">Membrane</location>
        <topology evidence="1">Multi-pass membrane protein</topology>
    </subcellularLocation>
</comment>
<comment type="caution">
    <text evidence="7">The sequence shown here is derived from an EMBL/GenBank/DDBJ whole genome shotgun (WGS) entry which is preliminary data.</text>
</comment>
<dbReference type="EMBL" id="VXPY01000036">
    <property type="protein sequence ID" value="MYD89841.1"/>
    <property type="molecule type" value="Genomic_DNA"/>
</dbReference>
<evidence type="ECO:0000259" key="6">
    <source>
        <dbReference type="PROSITE" id="PS50928"/>
    </source>
</evidence>
<feature type="transmembrane region" description="Helical" evidence="5">
    <location>
        <begin position="169"/>
        <end position="194"/>
    </location>
</feature>
<feature type="transmembrane region" description="Helical" evidence="5">
    <location>
        <begin position="339"/>
        <end position="359"/>
    </location>
</feature>
<feature type="transmembrane region" description="Helical" evidence="5">
    <location>
        <begin position="233"/>
        <end position="255"/>
    </location>
</feature>
<keyword evidence="2 5" id="KW-0812">Transmembrane</keyword>
<feature type="domain" description="ABC transmembrane type-1" evidence="6">
    <location>
        <begin position="167"/>
        <end position="363"/>
    </location>
</feature>
<evidence type="ECO:0000256" key="1">
    <source>
        <dbReference type="ARBA" id="ARBA00004141"/>
    </source>
</evidence>
<organism evidence="7">
    <name type="scientific">Caldilineaceae bacterium SB0662_bin_9</name>
    <dbReference type="NCBI Taxonomy" id="2605258"/>
    <lineage>
        <taxon>Bacteria</taxon>
        <taxon>Bacillati</taxon>
        <taxon>Chloroflexota</taxon>
        <taxon>Caldilineae</taxon>
        <taxon>Caldilineales</taxon>
        <taxon>Caldilineaceae</taxon>
    </lineage>
</organism>